<feature type="domain" description="GerMN" evidence="2">
    <location>
        <begin position="101"/>
        <end position="194"/>
    </location>
</feature>
<accession>A0A1F7WVA3</accession>
<evidence type="ECO:0000313" key="4">
    <source>
        <dbReference type="Proteomes" id="UP000178735"/>
    </source>
</evidence>
<proteinExistence type="predicted"/>
<dbReference type="EMBL" id="MGFH01000057">
    <property type="protein sequence ID" value="OGM06577.1"/>
    <property type="molecule type" value="Genomic_DNA"/>
</dbReference>
<sequence length="213" mass="22958">MIEKKQQTASSGSFLSILMLLLILGILVTLGYYVFFEPEALGFQNVDSSQKKILVQGKDADLKSVAQEQMNIRLYFANASCDALSAEDRGVPRCASLLAYAKAVVAQLIKGPGQKGLFRTIPPAASLRAVYLYGETLVVDFSKDIVNQHPGGVSAELLTVYSIVNTLMELPPVDGKSVKNVQILINGYPMKTLIGHVNIEKPLTGEAGLVSSI</sequence>
<reference evidence="3 4" key="1">
    <citation type="journal article" date="2016" name="Nat. Commun.">
        <title>Thousands of microbial genomes shed light on interconnected biogeochemical processes in an aquifer system.</title>
        <authorList>
            <person name="Anantharaman K."/>
            <person name="Brown C.T."/>
            <person name="Hug L.A."/>
            <person name="Sharon I."/>
            <person name="Castelle C.J."/>
            <person name="Probst A.J."/>
            <person name="Thomas B.C."/>
            <person name="Singh A."/>
            <person name="Wilkins M.J."/>
            <person name="Karaoz U."/>
            <person name="Brodie E.L."/>
            <person name="Williams K.H."/>
            <person name="Hubbard S.S."/>
            <person name="Banfield J.F."/>
        </authorList>
    </citation>
    <scope>NUCLEOTIDE SEQUENCE [LARGE SCALE GENOMIC DNA]</scope>
</reference>
<evidence type="ECO:0000259" key="2">
    <source>
        <dbReference type="SMART" id="SM00909"/>
    </source>
</evidence>
<dbReference type="AlphaFoldDB" id="A0A1F7WVA3"/>
<organism evidence="3 4">
    <name type="scientific">Candidatus Wallbacteria bacterium GWC2_49_35</name>
    <dbReference type="NCBI Taxonomy" id="1817813"/>
    <lineage>
        <taxon>Bacteria</taxon>
        <taxon>Candidatus Walliibacteriota</taxon>
    </lineage>
</organism>
<evidence type="ECO:0000256" key="1">
    <source>
        <dbReference type="SAM" id="Phobius"/>
    </source>
</evidence>
<keyword evidence="1" id="KW-0812">Transmembrane</keyword>
<dbReference type="Pfam" id="PF10646">
    <property type="entry name" value="Germane"/>
    <property type="match status" value="1"/>
</dbReference>
<dbReference type="STRING" id="1817813.A2008_13725"/>
<dbReference type="SMART" id="SM00909">
    <property type="entry name" value="Germane"/>
    <property type="match status" value="1"/>
</dbReference>
<protein>
    <recommendedName>
        <fullName evidence="2">GerMN domain-containing protein</fullName>
    </recommendedName>
</protein>
<feature type="transmembrane region" description="Helical" evidence="1">
    <location>
        <begin position="12"/>
        <end position="35"/>
    </location>
</feature>
<keyword evidence="1" id="KW-0472">Membrane</keyword>
<dbReference type="InterPro" id="IPR019606">
    <property type="entry name" value="GerMN"/>
</dbReference>
<comment type="caution">
    <text evidence="3">The sequence shown here is derived from an EMBL/GenBank/DDBJ whole genome shotgun (WGS) entry which is preliminary data.</text>
</comment>
<gene>
    <name evidence="3" type="ORF">A2008_13725</name>
</gene>
<dbReference type="Proteomes" id="UP000178735">
    <property type="component" value="Unassembled WGS sequence"/>
</dbReference>
<evidence type="ECO:0000313" key="3">
    <source>
        <dbReference type="EMBL" id="OGM06577.1"/>
    </source>
</evidence>
<keyword evidence="1" id="KW-1133">Transmembrane helix</keyword>
<name>A0A1F7WVA3_9BACT</name>